<name>A0A8X7CI70_9ARAC</name>
<keyword evidence="2" id="KW-1185">Reference proteome</keyword>
<sequence>MGDMNESGYHLDLQDLINALEDNNDVEKDNEYPPLTMKERSLDHFNNPEQGPLNCQPHSRRLGVAVWKQRSREPIWKRRNLQFSEERIRFSGYVFP</sequence>
<gene>
    <name evidence="1" type="ORF">TNIN_273711</name>
</gene>
<organism evidence="1 2">
    <name type="scientific">Trichonephila inaurata madagascariensis</name>
    <dbReference type="NCBI Taxonomy" id="2747483"/>
    <lineage>
        <taxon>Eukaryota</taxon>
        <taxon>Metazoa</taxon>
        <taxon>Ecdysozoa</taxon>
        <taxon>Arthropoda</taxon>
        <taxon>Chelicerata</taxon>
        <taxon>Arachnida</taxon>
        <taxon>Araneae</taxon>
        <taxon>Araneomorphae</taxon>
        <taxon>Entelegynae</taxon>
        <taxon>Araneoidea</taxon>
        <taxon>Nephilidae</taxon>
        <taxon>Trichonephila</taxon>
        <taxon>Trichonephila inaurata</taxon>
    </lineage>
</organism>
<protein>
    <submittedName>
        <fullName evidence="1">Uncharacterized protein</fullName>
    </submittedName>
</protein>
<dbReference type="AlphaFoldDB" id="A0A8X7CI70"/>
<evidence type="ECO:0000313" key="2">
    <source>
        <dbReference type="Proteomes" id="UP000886998"/>
    </source>
</evidence>
<accession>A0A8X7CI70</accession>
<proteinExistence type="predicted"/>
<reference evidence="1" key="1">
    <citation type="submission" date="2020-08" db="EMBL/GenBank/DDBJ databases">
        <title>Multicomponent nature underlies the extraordinary mechanical properties of spider dragline silk.</title>
        <authorList>
            <person name="Kono N."/>
            <person name="Nakamura H."/>
            <person name="Mori M."/>
            <person name="Yoshida Y."/>
            <person name="Ohtoshi R."/>
            <person name="Malay A.D."/>
            <person name="Moran D.A.P."/>
            <person name="Tomita M."/>
            <person name="Numata K."/>
            <person name="Arakawa K."/>
        </authorList>
    </citation>
    <scope>NUCLEOTIDE SEQUENCE</scope>
</reference>
<comment type="caution">
    <text evidence="1">The sequence shown here is derived from an EMBL/GenBank/DDBJ whole genome shotgun (WGS) entry which is preliminary data.</text>
</comment>
<evidence type="ECO:0000313" key="1">
    <source>
        <dbReference type="EMBL" id="GFY73804.1"/>
    </source>
</evidence>
<dbReference type="Proteomes" id="UP000886998">
    <property type="component" value="Unassembled WGS sequence"/>
</dbReference>
<dbReference type="OrthoDB" id="118105at2759"/>
<dbReference type="EMBL" id="BMAV01020371">
    <property type="protein sequence ID" value="GFY73804.1"/>
    <property type="molecule type" value="Genomic_DNA"/>
</dbReference>